<protein>
    <recommendedName>
        <fullName evidence="7">Translocation and assembly module TamB C-terminal domain-containing protein</fullName>
    </recommendedName>
</protein>
<name>A0A0A2LKW1_9FLAO</name>
<dbReference type="GO" id="GO:0009306">
    <property type="term" value="P:protein secretion"/>
    <property type="evidence" value="ECO:0007669"/>
    <property type="project" value="InterPro"/>
</dbReference>
<evidence type="ECO:0000256" key="2">
    <source>
        <dbReference type="ARBA" id="ARBA00022692"/>
    </source>
</evidence>
<evidence type="ECO:0000313" key="9">
    <source>
        <dbReference type="Proteomes" id="UP000030129"/>
    </source>
</evidence>
<evidence type="ECO:0000313" key="8">
    <source>
        <dbReference type="EMBL" id="KGO80897.1"/>
    </source>
</evidence>
<dbReference type="PANTHER" id="PTHR36985:SF1">
    <property type="entry name" value="TRANSLOCATION AND ASSEMBLY MODULE SUBUNIT TAMB"/>
    <property type="match status" value="1"/>
</dbReference>
<dbReference type="PANTHER" id="PTHR36985">
    <property type="entry name" value="TRANSLOCATION AND ASSEMBLY MODULE SUBUNIT TAMB"/>
    <property type="match status" value="1"/>
</dbReference>
<dbReference type="Proteomes" id="UP000030129">
    <property type="component" value="Unassembled WGS sequence"/>
</dbReference>
<reference evidence="8 9" key="1">
    <citation type="submission" date="2013-09" db="EMBL/GenBank/DDBJ databases">
        <authorList>
            <person name="Zeng Z."/>
            <person name="Chen C."/>
        </authorList>
    </citation>
    <scope>NUCLEOTIDE SEQUENCE [LARGE SCALE GENOMIC DNA]</scope>
    <source>
        <strain evidence="8 9">F44-8</strain>
    </source>
</reference>
<organism evidence="8 9">
    <name type="scientific">Flavobacterium beibuense F44-8</name>
    <dbReference type="NCBI Taxonomy" id="1406840"/>
    <lineage>
        <taxon>Bacteria</taxon>
        <taxon>Pseudomonadati</taxon>
        <taxon>Bacteroidota</taxon>
        <taxon>Flavobacteriia</taxon>
        <taxon>Flavobacteriales</taxon>
        <taxon>Flavobacteriaceae</taxon>
        <taxon>Flavobacterium</taxon>
    </lineage>
</organism>
<dbReference type="eggNOG" id="COG2911">
    <property type="taxonomic scope" value="Bacteria"/>
</dbReference>
<feature type="domain" description="Translocation and assembly module TamB C-terminal" evidence="7">
    <location>
        <begin position="1180"/>
        <end position="1625"/>
    </location>
</feature>
<keyword evidence="4 6" id="KW-0472">Membrane</keyword>
<accession>A0A0A2LKW1</accession>
<dbReference type="EMBL" id="JRLV01000009">
    <property type="protein sequence ID" value="KGO80897.1"/>
    <property type="molecule type" value="Genomic_DNA"/>
</dbReference>
<proteinExistence type="predicted"/>
<feature type="transmembrane region" description="Helical" evidence="6">
    <location>
        <begin position="12"/>
        <end position="34"/>
    </location>
</feature>
<evidence type="ECO:0000256" key="5">
    <source>
        <dbReference type="SAM" id="MobiDB-lite"/>
    </source>
</evidence>
<keyword evidence="9" id="KW-1185">Reference proteome</keyword>
<dbReference type="RefSeq" id="WP_035133749.1">
    <property type="nucleotide sequence ID" value="NZ_JRLV01000009.1"/>
</dbReference>
<dbReference type="InterPro" id="IPR008023">
    <property type="entry name" value="DUF748"/>
</dbReference>
<dbReference type="GO" id="GO:0005886">
    <property type="term" value="C:plasma membrane"/>
    <property type="evidence" value="ECO:0007669"/>
    <property type="project" value="InterPro"/>
</dbReference>
<evidence type="ECO:0000256" key="3">
    <source>
        <dbReference type="ARBA" id="ARBA00022989"/>
    </source>
</evidence>
<keyword evidence="2 6" id="KW-0812">Transmembrane</keyword>
<comment type="subcellular location">
    <subcellularLocation>
        <location evidence="1">Membrane</location>
        <topology evidence="1">Single-pass membrane protein</topology>
    </subcellularLocation>
</comment>
<keyword evidence="3 6" id="KW-1133">Transmembrane helix</keyword>
<sequence length="1695" mass="189149">MKEQHKKYVRKGIKIILWIIGSLIGLFLLIVLLLQIPYFQNIIKDKAVTYLEKKIGTDVDVNKIEIGLPKKIILEGVYFEDQQGDTLLAGEKLAVDVSLFKLFKNELEINSVNLQGIVANVSRDKDSVFNFDYIINAFATDEPKDTTATPMKISVKDIKLDRIRVTFKDDISKNDISANLTHFDTEFRKFDLDEMDFDIPEINLDGLKLTLTQGSVEKVLSDTQNTINKTTESSNLKLKLKDINITNIDVSYLNNGSKLDTKLTLNNLITKVNDIDLNKQNIDLDNLEINGLRGELVLGKTIQNTTTDNETTSSNDWKFRLNETVIKDVNFRFDDNNSAPVAKGIDYKHLDITNFNLEAKKLSYATDSIAGNIQSFTVKDKSGVNLEKLTTNFTYTNKGASLTDLYLKTPQTEVKDKIVVSYPSLEFLSDNIGQMAVDADIKGSHIGFKDILLFVPTLADTNPFKSDPNGIMYINSKVNGRVNNLSIPNLEIRGVGNTIIAASGKITGLPDIEKAYFDMDVREFTSTADDIALFLPEGTLPSNIELPKELAVKAKFKGTLENFNADFNLNSTYGKANVKATFDRRNKDAEVYDADAELTDFDLGRLLKNDSIGKLSLKATVKGKGLNMQTATAEVDANVIAVEYNSYLYKDLKVKGTVNNGKFDATATMKDPNLDFEVVANGGFDGNYPNGTIKINADLIDLDKLNLHAGPLKMRGNLDAYITDSNPANLNGKVNLYDFMVVTPREEIVLDSVKLFAVSSPEKDSIRLSSQIVDASIVGKYNPAELANAITNTVSKYYDINSGEPKKVSEEQNFDLKLRIDNDPIITKLIPEITRIEPVELTASYRSGIDSLSIKGSIPRLVYGSNTISGGTIDISTQKDSLTYNIVIDEVQNEQFIVPHTSITGRLKNDTLTYHIQVLDNKDEEHYLVSGELRTQGDNTEISLYPEGLRLNYNLWDVNPENVMRFGKDGIYANLCEISNENSTIKIQSKEDVPNAPLNVELDNFKIETITNMIQKEELKLSGTLNGDAELRDITTNPVFVSNLSIDNFAISKDTIGDIKIKVDNTVSSVYNADVNITGNGNEVNLNGTYTSTSKSFDLNLDMGKLNTTSVQAFTFGALKDGNGYLSGNFKVTGTIAKPIVNGTLDFNDVGFRVTQLNSYFNSMNDNITLNDNAITFNDFSIEDEDKNLMILNGKITTTDYTDYNFGMTVDAENFKAVNSTEKDNDFYYGTLYFDTHLNIKGTLQTPVIDGNINIDENTDFTVVLPQSDPGIADREGVVEFVDEDNAALKQRLKIEETVNQSDVLGIDVSVAIQVNKEAELNLIIDKGNGDYLELKGDAKLNGGIDPSGKTTLTGRYEFNDGAYRMSFNFLKRKFDIQKNSYILWTGEPTEATIDITAIYEVEAAPIDLLGDELATASPSIRNTYKQKIPFQTVLKMEGELLKPELSFDIILPDGNYGVSSDIINNTKTKLAQLRQQSSDLNKQVFALLLLNHFINENPFSSEAGTSTEAIARQSVSKLLSQQLNNIAGDLINGFELNFDLESTEDYTTGQRENRTDLNVGVSKELLNDRLKVTVGSSFGLEGPQQANEETTNIAGDVSLDYQLTKDGRYMVRAYRKDEYQVAVQGQVVETGVAFIITMDYNKFRELFHRTEEEKEIKRREKELRERQKQEEKAQEEREKREARDKRAAKKENNE</sequence>
<evidence type="ECO:0000256" key="4">
    <source>
        <dbReference type="ARBA" id="ARBA00023136"/>
    </source>
</evidence>
<dbReference type="Pfam" id="PF05359">
    <property type="entry name" value="DUF748"/>
    <property type="match status" value="1"/>
</dbReference>
<feature type="region of interest" description="Disordered" evidence="5">
    <location>
        <begin position="1652"/>
        <end position="1695"/>
    </location>
</feature>
<gene>
    <name evidence="8" type="ORF">Q763_10245</name>
</gene>
<comment type="caution">
    <text evidence="8">The sequence shown here is derived from an EMBL/GenBank/DDBJ whole genome shotgun (WGS) entry which is preliminary data.</text>
</comment>
<evidence type="ECO:0000259" key="7">
    <source>
        <dbReference type="Pfam" id="PF04357"/>
    </source>
</evidence>
<evidence type="ECO:0000256" key="6">
    <source>
        <dbReference type="SAM" id="Phobius"/>
    </source>
</evidence>
<dbReference type="STRING" id="1406840.Q763_10245"/>
<dbReference type="InterPro" id="IPR007452">
    <property type="entry name" value="TamB_C"/>
</dbReference>
<dbReference type="Pfam" id="PF04357">
    <property type="entry name" value="TamB"/>
    <property type="match status" value="1"/>
</dbReference>
<evidence type="ECO:0000256" key="1">
    <source>
        <dbReference type="ARBA" id="ARBA00004167"/>
    </source>
</evidence>